<organism evidence="2">
    <name type="scientific">Culex pipiens</name>
    <name type="common">House mosquito</name>
    <dbReference type="NCBI Taxonomy" id="7175"/>
    <lineage>
        <taxon>Eukaryota</taxon>
        <taxon>Metazoa</taxon>
        <taxon>Ecdysozoa</taxon>
        <taxon>Arthropoda</taxon>
        <taxon>Hexapoda</taxon>
        <taxon>Insecta</taxon>
        <taxon>Pterygota</taxon>
        <taxon>Neoptera</taxon>
        <taxon>Endopterygota</taxon>
        <taxon>Diptera</taxon>
        <taxon>Nematocera</taxon>
        <taxon>Culicoidea</taxon>
        <taxon>Culicidae</taxon>
        <taxon>Culicinae</taxon>
        <taxon>Culicini</taxon>
        <taxon>Culex</taxon>
        <taxon>Culex</taxon>
    </lineage>
</organism>
<protein>
    <submittedName>
        <fullName evidence="2">(northern house mosquito) hypothetical protein</fullName>
    </submittedName>
</protein>
<proteinExistence type="predicted"/>
<evidence type="ECO:0000313" key="2">
    <source>
        <dbReference type="EMBL" id="CAG6583450.1"/>
    </source>
</evidence>
<feature type="compositionally biased region" description="Low complexity" evidence="1">
    <location>
        <begin position="13"/>
        <end position="25"/>
    </location>
</feature>
<sequence length="149" mass="16206">MLRLDESTTPQTRSNSRSNSVRPPVQAVQLPEQRTQLRSRNGRTVWGQVHRRTEGAAGSERAHPGQQDERPADAVPGLGWVGLSHLETRPTAAVYERRTTALVTNGPWDEPPGAGQSTATATPGQDRIATGCKEESTPLRLSVCCFIII</sequence>
<name>A0A8D8NZV9_CULPI</name>
<dbReference type="AlphaFoldDB" id="A0A8D8NZV9"/>
<dbReference type="EMBL" id="HBUE01311313">
    <property type="protein sequence ID" value="CAG6583450.1"/>
    <property type="molecule type" value="Transcribed_RNA"/>
</dbReference>
<dbReference type="EMBL" id="HBUE01205060">
    <property type="protein sequence ID" value="CAG6531594.1"/>
    <property type="molecule type" value="Transcribed_RNA"/>
</dbReference>
<feature type="compositionally biased region" description="Basic and acidic residues" evidence="1">
    <location>
        <begin position="60"/>
        <end position="72"/>
    </location>
</feature>
<reference evidence="2" key="1">
    <citation type="submission" date="2021-05" db="EMBL/GenBank/DDBJ databases">
        <authorList>
            <person name="Alioto T."/>
            <person name="Alioto T."/>
            <person name="Gomez Garrido J."/>
        </authorList>
    </citation>
    <scope>NUCLEOTIDE SEQUENCE</scope>
</reference>
<accession>A0A8D8NZV9</accession>
<feature type="region of interest" description="Disordered" evidence="1">
    <location>
        <begin position="104"/>
        <end position="123"/>
    </location>
</feature>
<evidence type="ECO:0000256" key="1">
    <source>
        <dbReference type="SAM" id="MobiDB-lite"/>
    </source>
</evidence>
<feature type="region of interest" description="Disordered" evidence="1">
    <location>
        <begin position="1"/>
        <end position="76"/>
    </location>
</feature>